<gene>
    <name evidence="2" type="ORF">CAP_7065</name>
</gene>
<dbReference type="OrthoDB" id="5495420at2"/>
<name>A0A017SZP4_9BACT</name>
<evidence type="ECO:0000256" key="1">
    <source>
        <dbReference type="SAM" id="MobiDB-lite"/>
    </source>
</evidence>
<keyword evidence="3" id="KW-1185">Reference proteome</keyword>
<dbReference type="EMBL" id="ASRX01000060">
    <property type="protein sequence ID" value="EYF02443.1"/>
    <property type="molecule type" value="Genomic_DNA"/>
</dbReference>
<feature type="region of interest" description="Disordered" evidence="1">
    <location>
        <begin position="461"/>
        <end position="616"/>
    </location>
</feature>
<sequence>MFPFLLPLWEADLTARAAVEQGIAASVTDIGTGALLTGAEGSLAGLARAPRAEYGFSLGGSYARAAYFTLGAAPSIPNDSASAALDGRAAWQTSPRTSLSWNTGGYLATRLGVRADDALAQRDPFLYGQRLQYTIATGPGFSVTTSRRSFLDMAASYEQTGAVSGEDPRAVGVDTHEALARLRYSYELSDVDAVGPEFEYNYTHYYNALLDIYLNRGSADVHAGTALFLWTHAFGSRTVTRIGAGVTVASPPPIVGSTAAVVAPAARAGLTYATGRYDFMLDYAYEYTSLGARIGYGQEHNAIAQLSFLPLKGGKFRDVVMTGVARAAIGSAPIAANPPVLPDPDLVPPSLEGTLTTITAAAGARMDVPLLVGLQMYGAFDLEFVRATFDPPSVLGQTNGGLRTIWTIGISGTISTDRRQMVPQEPAGDPRLDTGASAARTALTRFDSAATQTDLVGIENQMTPALIAPGDTRQPTKAEEESRSTTENDKRSTTENDKRSTTENDKRSATEKERQNKGTTRTPSAPGNGARTAPGNSSAPPVGGSSPPADGSKPPATDNGTPPPDPSNPPPADKDGSPSPRNGAPSRPDSGKSPTAPTESPPPGSAPGNIAPPLPR</sequence>
<feature type="compositionally biased region" description="Pro residues" evidence="1">
    <location>
        <begin position="561"/>
        <end position="571"/>
    </location>
</feature>
<evidence type="ECO:0000313" key="3">
    <source>
        <dbReference type="Proteomes" id="UP000019678"/>
    </source>
</evidence>
<organism evidence="2 3">
    <name type="scientific">Chondromyces apiculatus DSM 436</name>
    <dbReference type="NCBI Taxonomy" id="1192034"/>
    <lineage>
        <taxon>Bacteria</taxon>
        <taxon>Pseudomonadati</taxon>
        <taxon>Myxococcota</taxon>
        <taxon>Polyangia</taxon>
        <taxon>Polyangiales</taxon>
        <taxon>Polyangiaceae</taxon>
        <taxon>Chondromyces</taxon>
    </lineage>
</organism>
<dbReference type="Proteomes" id="UP000019678">
    <property type="component" value="Unassembled WGS sequence"/>
</dbReference>
<evidence type="ECO:0000313" key="2">
    <source>
        <dbReference type="EMBL" id="EYF02443.1"/>
    </source>
</evidence>
<dbReference type="AlphaFoldDB" id="A0A017SZP4"/>
<reference evidence="2 3" key="1">
    <citation type="submission" date="2013-05" db="EMBL/GenBank/DDBJ databases">
        <title>Genome assembly of Chondromyces apiculatus DSM 436.</title>
        <authorList>
            <person name="Sharma G."/>
            <person name="Khatri I."/>
            <person name="Kaur C."/>
            <person name="Mayilraj S."/>
            <person name="Subramanian S."/>
        </authorList>
    </citation>
    <scope>NUCLEOTIDE SEQUENCE [LARGE SCALE GENOMIC DNA]</scope>
    <source>
        <strain evidence="2 3">DSM 436</strain>
    </source>
</reference>
<comment type="caution">
    <text evidence="2">The sequence shown here is derived from an EMBL/GenBank/DDBJ whole genome shotgun (WGS) entry which is preliminary data.</text>
</comment>
<dbReference type="STRING" id="1192034.CAP_7065"/>
<feature type="compositionally biased region" description="Low complexity" evidence="1">
    <location>
        <begin position="533"/>
        <end position="552"/>
    </location>
</feature>
<accession>A0A017SZP4</accession>
<protein>
    <submittedName>
        <fullName evidence="2">Uncharacterized protein</fullName>
    </submittedName>
</protein>
<feature type="compositionally biased region" description="Pro residues" evidence="1">
    <location>
        <begin position="599"/>
        <end position="616"/>
    </location>
</feature>
<feature type="compositionally biased region" description="Basic and acidic residues" evidence="1">
    <location>
        <begin position="474"/>
        <end position="516"/>
    </location>
</feature>
<proteinExistence type="predicted"/>
<dbReference type="RefSeq" id="WP_052376370.1">
    <property type="nucleotide sequence ID" value="NZ_ASRX01000060.1"/>
</dbReference>